<feature type="region of interest" description="Disordered" evidence="1">
    <location>
        <begin position="163"/>
        <end position="186"/>
    </location>
</feature>
<dbReference type="Proteomes" id="UP000516437">
    <property type="component" value="Chromosome 6"/>
</dbReference>
<accession>A0A6A1V8T3</accession>
<evidence type="ECO:0000313" key="6">
    <source>
        <dbReference type="Proteomes" id="UP000516437"/>
    </source>
</evidence>
<comment type="caution">
    <text evidence="5">The sequence shown here is derived from an EMBL/GenBank/DDBJ whole genome shotgun (WGS) entry which is preliminary data.</text>
</comment>
<feature type="transmembrane region" description="Helical" evidence="2">
    <location>
        <begin position="1418"/>
        <end position="1441"/>
    </location>
</feature>
<protein>
    <recommendedName>
        <fullName evidence="4">DUF8003 domain-containing protein</fullName>
    </recommendedName>
</protein>
<sequence>MAHPSSPYTLHFLVLGVFTLFAINPNLCAGLNDEFSSIGYDFDVFHGDYAPPSPPPPSPTPHPPSLTCEDDLSGIGSLDTSCVLNSSLVFVDDVYIEGNGNFYLLPGVSLSCPVFGCSITVNLSGEFSLGSNSFLVAGSVTVIAWNASFFEGSMINVTALAGDAPAQTSGSPEGVEGAGGGHGGRGASCVSDNTKLPDDIWGGDAYSWSSLDEPVSYGSKGGTTVKEENYGGEGGGRIWIRVNTTLDVSGNLFADGGDGGVKGGGGSGGSIFVGAQRILFNGHPVDSKLTLNRPSLGDLMGNRMELLSKVSSSRTGSGRISANGGNGFAGGGGGRVSIHVFSRHDDTHIFVHGGRSLGCPENSGAAGTYYDAVPRILVVSNHNRSTTTDTLLLEFPKQPLWTNVYIENHAKALVPLFWSRVQVRGQIHLTCGAVLSFGLAHVATSEFELMAEELLMSDSVVKASEKPFFYLPLSDFVFRIFPIYGALRMSVKMHLMWNSKMLIDGGVDSFVATSLLEASNLVVLKGSSVIHSNANLGVHGQGFLNLSGPGNLIEAQRLILSLFYSVKVGRGSVLRGPLESGSINNMTPRLYCELPDCPVELLHPPEDCNVNSTLPFTLQICRVEDISIEGIVTGSVVHFHWVRTVVVRSSGAISASGLGCTGGVGKGRIFGNGLGGGGGHGGKGGDGYYNGSFIEGGDAYGDADIPCELGSGSGNDSLAGATAGGGIIDGQEKCSIRCHTKVMGSVEHSLSSMYLNGSLRADGESFADDIKKQDGGSIGPGGGSGGTILLFVHLLALGDSSIVSTAGGHGGPGGGGGGGGGRVHFHWSDIPDGDAYLPIASVKGTIYTGGGFGRGLGRAGENGTVTGKACPKGLYGIFCEECPIGTFKNVTGSDSDLCHDCPPNELPHRARYLAVRGGVTETPCPYKCISDRFHMPHCYTALEELVYTFGGPWLFGLILLGILILLALVLSVARMKYVGGDELAALVPAQPVSRIDHSFPFLESLNEVLETNRTEESQSHVHRMYFMGPNTFKEPWHLPHSPPEQVKDIVYEDAFNRFVDEVNGLAAYQWWEGSVYSILSLLAYPLAWSWLQRCRKKKLQQLREFVRSEYDHACLRSCRSRALYEGLKVAATSDLMLAYMDLFLGGDEKRADLPPRLRQRFPMSLVFGGDGSYMAPFSLQSDNILTSLMSQSIPPTIWYRLVAGLNAQLRLVRRGHLKLCFGHVIGWLQTHANPTLSTYGVRVDLAWFQPTASGYCHFGLLVCAVDNENAQASIESGDTQLLPEQQSCLNTNHRVDPLDHSRVDEHSMMWKRNFGGILHAKSLRMLKQKKPICYPFSFLVYNTKPVGHQDLVGLFISILLLGDFSLVLLTLLQMYSISLLDFLLVLFVLPLAVLFPFPAGISALFSHGPKRSAGLARVYALWNITSLINVVVAFVCGLVHYTTHSSKKHLNFQSWNFSMDESEWWMLPCGLLLCKIIQARLIDCHVANQEIQDSSLYSSDPEVFWQP</sequence>
<keyword evidence="3" id="KW-0732">Signal</keyword>
<proteinExistence type="predicted"/>
<feature type="transmembrane region" description="Helical" evidence="2">
    <location>
        <begin position="1382"/>
        <end position="1406"/>
    </location>
</feature>
<evidence type="ECO:0000313" key="5">
    <source>
        <dbReference type="EMBL" id="KAB1209259.1"/>
    </source>
</evidence>
<dbReference type="OrthoDB" id="122018at2759"/>
<dbReference type="InterPro" id="IPR058316">
    <property type="entry name" value="DUF8003"/>
</dbReference>
<feature type="transmembrane region" description="Helical" evidence="2">
    <location>
        <begin position="953"/>
        <end position="973"/>
    </location>
</feature>
<evidence type="ECO:0000256" key="1">
    <source>
        <dbReference type="SAM" id="MobiDB-lite"/>
    </source>
</evidence>
<keyword evidence="2" id="KW-1133">Transmembrane helix</keyword>
<feature type="signal peptide" evidence="3">
    <location>
        <begin position="1"/>
        <end position="30"/>
    </location>
</feature>
<feature type="compositionally biased region" description="Gly residues" evidence="1">
    <location>
        <begin position="176"/>
        <end position="186"/>
    </location>
</feature>
<feature type="domain" description="DUF8003" evidence="4">
    <location>
        <begin position="865"/>
        <end position="939"/>
    </location>
</feature>
<feature type="transmembrane region" description="Helical" evidence="2">
    <location>
        <begin position="1351"/>
        <end position="1376"/>
    </location>
</feature>
<evidence type="ECO:0000256" key="2">
    <source>
        <dbReference type="SAM" id="Phobius"/>
    </source>
</evidence>
<evidence type="ECO:0000259" key="4">
    <source>
        <dbReference type="Pfam" id="PF26010"/>
    </source>
</evidence>
<reference evidence="5 6" key="1">
    <citation type="journal article" date="2019" name="Plant Biotechnol. J.">
        <title>The red bayberry genome and genetic basis of sex determination.</title>
        <authorList>
            <person name="Jia H.M."/>
            <person name="Jia H.J."/>
            <person name="Cai Q.L."/>
            <person name="Wang Y."/>
            <person name="Zhao H.B."/>
            <person name="Yang W.F."/>
            <person name="Wang G.Y."/>
            <person name="Li Y.H."/>
            <person name="Zhan D.L."/>
            <person name="Shen Y.T."/>
            <person name="Niu Q.F."/>
            <person name="Chang L."/>
            <person name="Qiu J."/>
            <person name="Zhao L."/>
            <person name="Xie H.B."/>
            <person name="Fu W.Y."/>
            <person name="Jin J."/>
            <person name="Li X.W."/>
            <person name="Jiao Y."/>
            <person name="Zhou C.C."/>
            <person name="Tu T."/>
            <person name="Chai C.Y."/>
            <person name="Gao J.L."/>
            <person name="Fan L.J."/>
            <person name="van de Weg E."/>
            <person name="Wang J.Y."/>
            <person name="Gao Z.S."/>
        </authorList>
    </citation>
    <scope>NUCLEOTIDE SEQUENCE [LARGE SCALE GENOMIC DNA]</scope>
    <source>
        <tissue evidence="5">Leaves</tissue>
    </source>
</reference>
<keyword evidence="6" id="KW-1185">Reference proteome</keyword>
<dbReference type="PANTHER" id="PTHR31513">
    <property type="entry name" value="EPHRIN TYPE-B RECEPTOR"/>
    <property type="match status" value="1"/>
</dbReference>
<keyword evidence="2" id="KW-0472">Membrane</keyword>
<name>A0A6A1V8T3_9ROSI</name>
<dbReference type="EMBL" id="RXIC02000024">
    <property type="protein sequence ID" value="KAB1209259.1"/>
    <property type="molecule type" value="Genomic_DNA"/>
</dbReference>
<gene>
    <name evidence="5" type="ORF">CJ030_MR6G007211</name>
</gene>
<dbReference type="PANTHER" id="PTHR31513:SF10">
    <property type="entry name" value="TYROSINE-PROTEIN KINASE EPHRIN TYPE A_B RECEPTOR-LIKE DOMAIN-CONTAINING PROTEIN"/>
    <property type="match status" value="1"/>
</dbReference>
<evidence type="ECO:0000256" key="3">
    <source>
        <dbReference type="SAM" id="SignalP"/>
    </source>
</evidence>
<keyword evidence="2" id="KW-0812">Transmembrane</keyword>
<dbReference type="Pfam" id="PF26010">
    <property type="entry name" value="DUF8003"/>
    <property type="match status" value="1"/>
</dbReference>
<organism evidence="5 6">
    <name type="scientific">Morella rubra</name>
    <name type="common">Chinese bayberry</name>
    <dbReference type="NCBI Taxonomy" id="262757"/>
    <lineage>
        <taxon>Eukaryota</taxon>
        <taxon>Viridiplantae</taxon>
        <taxon>Streptophyta</taxon>
        <taxon>Embryophyta</taxon>
        <taxon>Tracheophyta</taxon>
        <taxon>Spermatophyta</taxon>
        <taxon>Magnoliopsida</taxon>
        <taxon>eudicotyledons</taxon>
        <taxon>Gunneridae</taxon>
        <taxon>Pentapetalae</taxon>
        <taxon>rosids</taxon>
        <taxon>fabids</taxon>
        <taxon>Fagales</taxon>
        <taxon>Myricaceae</taxon>
        <taxon>Morella</taxon>
    </lineage>
</organism>
<feature type="chain" id="PRO_5025392426" description="DUF8003 domain-containing protein" evidence="3">
    <location>
        <begin position="31"/>
        <end position="1507"/>
    </location>
</feature>